<keyword evidence="3" id="KW-1185">Reference proteome</keyword>
<reference evidence="2 3" key="1">
    <citation type="journal article" date="2022" name="Nat. Ecol. Evol.">
        <title>A masculinizing supergene underlies an exaggerated male reproductive morph in a spider.</title>
        <authorList>
            <person name="Hendrickx F."/>
            <person name="De Corte Z."/>
            <person name="Sonet G."/>
            <person name="Van Belleghem S.M."/>
            <person name="Kostlbacher S."/>
            <person name="Vangestel C."/>
        </authorList>
    </citation>
    <scope>NUCLEOTIDE SEQUENCE [LARGE SCALE GENOMIC DNA]</scope>
    <source>
        <strain evidence="2">W744_W776</strain>
    </source>
</reference>
<feature type="region of interest" description="Disordered" evidence="1">
    <location>
        <begin position="2157"/>
        <end position="2179"/>
    </location>
</feature>
<feature type="compositionally biased region" description="Low complexity" evidence="1">
    <location>
        <begin position="2157"/>
        <end position="2167"/>
    </location>
</feature>
<protein>
    <submittedName>
        <fullName evidence="2">Uncharacterized protein</fullName>
    </submittedName>
</protein>
<feature type="compositionally biased region" description="Basic residues" evidence="1">
    <location>
        <begin position="1160"/>
        <end position="1175"/>
    </location>
</feature>
<feature type="region of interest" description="Disordered" evidence="1">
    <location>
        <begin position="1147"/>
        <end position="1184"/>
    </location>
</feature>
<feature type="compositionally biased region" description="Polar residues" evidence="1">
    <location>
        <begin position="2168"/>
        <end position="2179"/>
    </location>
</feature>
<evidence type="ECO:0000313" key="3">
    <source>
        <dbReference type="Proteomes" id="UP000827092"/>
    </source>
</evidence>
<dbReference type="Proteomes" id="UP000827092">
    <property type="component" value="Unassembled WGS sequence"/>
</dbReference>
<evidence type="ECO:0000256" key="1">
    <source>
        <dbReference type="SAM" id="MobiDB-lite"/>
    </source>
</evidence>
<dbReference type="EMBL" id="JAFNEN010000079">
    <property type="protein sequence ID" value="KAG8195756.1"/>
    <property type="molecule type" value="Genomic_DNA"/>
</dbReference>
<proteinExistence type="predicted"/>
<comment type="caution">
    <text evidence="2">The sequence shown here is derived from an EMBL/GenBank/DDBJ whole genome shotgun (WGS) entry which is preliminary data.</text>
</comment>
<organism evidence="2 3">
    <name type="scientific">Oedothorax gibbosus</name>
    <dbReference type="NCBI Taxonomy" id="931172"/>
    <lineage>
        <taxon>Eukaryota</taxon>
        <taxon>Metazoa</taxon>
        <taxon>Ecdysozoa</taxon>
        <taxon>Arthropoda</taxon>
        <taxon>Chelicerata</taxon>
        <taxon>Arachnida</taxon>
        <taxon>Araneae</taxon>
        <taxon>Araneomorphae</taxon>
        <taxon>Entelegynae</taxon>
        <taxon>Araneoidea</taxon>
        <taxon>Linyphiidae</taxon>
        <taxon>Erigoninae</taxon>
        <taxon>Oedothorax</taxon>
    </lineage>
</organism>
<sequence length="4052" mass="465045">MIYEQHEIEEIMDSSTVQIKTEDDLYEDLTDMKTTIPGSSVLHSTKQKTPAPINKLRKQLVFEEEKVQNLNEALIVETIRPKLHQKIKHAENVSINQNNDSEVQNKTPDLLLKLMIDEQHVIEKIMDSITQKPVEIKTEDDLYEDLTDMKTTISGTSVFHKPRRNTFVPINKLLQQLVFKEKDVQSLIDTLAVKTIRPKIKQTAKPSTTRKNSTEVRNNPEMLIKLIKEDKRVNGQLTVSSMQILDETETENNLYDDHTKVKTTVPGTSVLQKPRQNTLAPINKLLQQLVFEEKKVENFNEALAVKSIRPKSHQKIKHEKVAINRNNDTEVQNKTPDLLLKLMIGEQHEIEEIMDSSTHRPVQIKTEDDLYEDLTDKKTTITGSSVLHTKQKTFPPINKLRQQLVFEEKVQNLNEALIVETIRPKLHQKIKHAENVSINRNNDAEGQNKTPDLLLKLEQHDIEEIMDTITQRPVQIKTEDDPTDMKTTIPGTSVFHNPIRNTLTPVNKFLQLLVFEEKDVQSLIDTLAVETIRPKIKQTAKPSTSRKNSTEVKNNPEMLIKLIKEDKRVNGQLPVSSMQILDETETENKLYEDHTKVKTTVPGTSVLQKPRQNTLAPINKLLQQLVFEEEEAENLNVTLSVKTIRPKLKQTDLLSPTRIKTTEVKNNSTEMLIKLINEEQHGNKQLNISSTQRVNDIETINNLYEGLTDMKTTVAGKSVLNKPRQKSSAPINALLQRFLLEEENAESQSNNERYTFAVTSLPKSFREIDQNERVSTLQNYDTKIQNITSELLIKQLIEEESRIHNFTSSSIQRPLQTETFVNLHKDVTKTTQNKNLDILKELEIEERKQVNLQEREQSLMNINGDLKRPKKIYQGLPEINDDLNVNNKNQETIRNVNENMKTTAPDKSVFKNPERKTHVPLDAFLKRLAFEETTERIEDIKDTSAKTLCPISLQTTKATEKPLPTKNNDTKVQNATSDLLLTLLNEEQHEIEPFKNFSTQLLIHKETYDNQYENHTDVKTTVPNKSVLNSPKPKTISPMNGLLNHLIFEEENVGSPNDERNTLASYTNRPKLLQKLNHIERTRQNNDTKVQNASLELLLNILTEEQIEKEQLSDAHIKRPVVNATSELLLKLLIEEQNGTEKFTGVHTQQNYHKPSERHTTKRKQHLKKNHHKPSEKHATTKKPQQMKIYHETSEIYNMTRKQNQKKIFHKPSDKHATKRKQHLKKNYHKPTEEFTTKREEQRNMLNVLSQLLKEKEQYMQLGIKQHQSEAATTVNKQPLKWTAETYTPDITSDSLINLLIKNEIQVINGLNRNFLKQLSKGSINEGDLARTLYAIRRNNTHDLLRKHLDKDRKIKGEKFHVKNFKTTVDNKILRVGNSKINQESTARKSYVSRDNIIETEQNGTPVAFKNSDILFNLINQEKKENYLNKERTKEMSLLDNLLENIKHEKEGLMLLKLLEIQERTVNSNYSDNFGNKTSKNRAVSADEVQRRPYMEYLLSLLTKEEENQKKFKAPLKSSAFSELESNISKEIQQKPTSFLDSEFNNDEKLTVLKVEDSFQNKSILDMLLDQEKKLVMNEGSSEDLVETNTIYEEKQIKKYTDKRSRTTPSDLNKSLTAHHEFTTRAEKLKSKIFEFEKAEIVKSVTNKAETSPFFEETTSSEDFSNPLQNNVYGKNLKENSSYTTGNTTNIYDKYTNGYLSSTSTDEMKLLFPILTIDLDYSTEKSRNAEYESAFLSTIDKQKTTFKDSPQENETNNKNLKEIVFNRMVNARKVYESIKKVYQSNATNNTFIEQLTPFSATTTSKFDNSTQNPSTKGENDSAILPIFEDQTKSIESFIDVPPEFDSNKEKLKEIIFNRINTRNIYESNEIEYQLNTTNNSIIKLFTSFPRTSKFDNLTQNPSTNLENESAILPTFDEHTPTFKTFKFFPPEKGANSEKLKEIIFNRMNTRKIYESYEIEDQSNTTNNSEIKRFTFSNTTTNKFVSSTQKPSTIAENESEILPTFGEQTKTIETFIDLPPEHNANSENLKEILFNRMNTRKIYESNENKYQPYTIHNNIIKPFNSFPTAKNFDNSTQKSSTKAERESAIHEQTTTFETFIDFPPEKITNSEKLKEVIFNRMNARKIYESNKIRFKPNSTPIELQSNNSETELFTSFTNTTTSNFDNSTQRPSAKTENESSILQTFEEQPKTLETFIDLKPKYDATSESLKEIIYNRMNLRKVYENNEIGYQSNTTNNSELQLFTYFPNTTTSKFDNSTQKPATKAEKHSDILPTSDEQMTTFANFIDSPPRQGSSRENLKEIIFNKMHTRTVYESNEIGYQSNSTNNSIIERLTSLPDIRTTKFDNATQKPSTNAENKSEILPIFDEQMTTIKTFMDISPEKGTNIEKLKEIIFNRMNTRKIYESNENIFDSNTINNSIIEWFTSSPDVTTSNSTVANNVLETLQNITDKTRHFDYSKDTSEENKLHRKTTNKSSANNMMLETSKVYNGINYIKQSNTKNTVAVKFLSNSLTFGTSDFADKYSESTNDKSSFLQTADEKLNKFQPLKDFIRKISTQSESLEENNSNVVTNTKVNEDYINEYRFSSSVNDEALESTSMMSNITAINFTPGHRNSIVNKPAISYTTTKEKVTMTDTSTDFIHQNGTPTKNVKATISNGNINATEVLESYTNVYQFNTTINGALELSSPMSNVTEMRFNDTEEKQKLHSRAESEVSQFSNKQISFDTSIDSLQEITIPDKILTENITKNIMQTDEIYIHDNRSGSGRTTTSATDSYLSLQNITTIEGNDSAKSPNLENVLLKTQTIKNLQNYTLGSSKSLFTAPNINLLRSITPLYLPKVAQRNTNGTYHENSTPIPNFSFINISKTFKNIDDENAISNTYTNNLPQMTTSSYLSNVERRTTESIYHGTSTTFLNFNHNNISKVFDGEKVISKTSSINSPKKTTTLNWSNIVEGIFKRINHKTSSPIPNFNDINAGKTFEVLKNKKFVPIITNMNSPQMTPLPYLSNITRRNTKSTQNNTTTPFPNFNFINVNKAFENIDGEEAISNNINIDSPQMKTPPYMSNIAGLFAESINHKTSSLFPNSNRNDVSKTFRNTEDEKVISNNTNINSSRMTTPPYMPNFGRNFKSINHETSSLFPNLNHKRISKILKNTEDEEVSQTTTSINLPHKITQPYLPNIVPRNTKSTNLETLTSFPYFYRINISKNFENFDVEKYIQYFESMNHKTSMPRNFSQLSASKILEDFNTENHVPVIGSINSPQTTTAMYLSNVAQRIPENRNRATITPSPNFNFSNLNKTFDNIDETIIPFTSDMILPQMTTASYFSNIERRISNSINHKTSTPPNFNHMNASHIFEDINSEKVVPVIGSINSPQMKILSYLSDIPRRFSEKINNKTSTPPNFNSMIASKTFQGFNNEKVVPVIGSINSPPMINVAQRFPENTNHVTFTPSTNFNIINLNKNIVGEKIITITSQINLPLTTTAQYARKFSENINQKSSTPPNFQYLNTRKTFEDFNNKNVVVHSINSLQMTTPSYVSNVAQIVSENTYHETLSTFSNYDFLHENKTIENIDDEETIPIATRLYSPTMTTPPSSLNVEKRNHEIADQNFSTQLPDLNIISVAKTLRNIIDDALHQNVKPFLNSNDKQILKSDLKDIHNTQEHSFEAGEEVVKTYIPAIMRRKMFQLRPSKATEVFKAINNTTTEPMPTDKLSILDYLKNSPYSLLQNKFTTKIPSTRRLHNLNKENEIIGIGSKESKPASAKNGTFSQIQQAVAFQNLKSTTAIPVKKNLFEDTMYEEQTKVHLRKRPALYDYLYPPLLGGKEDDASYFMDEDMKSRLARNIDEDTINLMDSDEQNQDSYFIDDMKSKSARNIDEDIMSQMNYDKHNQTSDHLNSFTSSINDSDKSVNLEFKKSTQFPEENNLEASLESKKKSFTGIVSKDHLPAPAKTTKISPQNNYPFYFRNQKSTTVIPVSKKLKDLIPGVGMKINERLHPALYDYLIPPLLGGMEDVSYFLDDMRSRSARNIDRYKSNLRNPDELKEPSTNESHDQMYLNKLVLAIK</sequence>
<gene>
    <name evidence="2" type="ORF">JTE90_010632</name>
</gene>
<evidence type="ECO:0000313" key="2">
    <source>
        <dbReference type="EMBL" id="KAG8195756.1"/>
    </source>
</evidence>
<name>A0AAV6VHY3_9ARAC</name>
<accession>A0AAV6VHY3</accession>